<dbReference type="Pfam" id="PF13442">
    <property type="entry name" value="Cytochrome_CBB3"/>
    <property type="match status" value="1"/>
</dbReference>
<comment type="caution">
    <text evidence="9">The sequence shown here is derived from an EMBL/GenBank/DDBJ whole genome shotgun (WGS) entry which is preliminary data.</text>
</comment>
<evidence type="ECO:0000256" key="4">
    <source>
        <dbReference type="ARBA" id="ARBA00022982"/>
    </source>
</evidence>
<evidence type="ECO:0000256" key="7">
    <source>
        <dbReference type="SAM" id="SignalP"/>
    </source>
</evidence>
<keyword evidence="10" id="KW-1185">Reference proteome</keyword>
<evidence type="ECO:0000256" key="6">
    <source>
        <dbReference type="PROSITE-ProRule" id="PRU00433"/>
    </source>
</evidence>
<evidence type="ECO:0000256" key="5">
    <source>
        <dbReference type="ARBA" id="ARBA00023004"/>
    </source>
</evidence>
<protein>
    <submittedName>
        <fullName evidence="9">Cytochrome c</fullName>
    </submittedName>
</protein>
<sequence length="110" mass="11779">MNRRKGYLVFMMFFVVVVVSTACNQGNDASNTTVPGEAGAVALYKKQCLSCHAADLSGRVGPSLQHIGSNMTKEELLGIIQGGAVGMPAFNHILNGEEMEALAQWLSIHQ</sequence>
<dbReference type="RefSeq" id="WP_262687821.1">
    <property type="nucleotide sequence ID" value="NZ_JAOQIO010000111.1"/>
</dbReference>
<keyword evidence="3 6" id="KW-0479">Metal-binding</keyword>
<keyword evidence="7" id="KW-0732">Signal</keyword>
<dbReference type="EMBL" id="JAOQIO010000111">
    <property type="protein sequence ID" value="MCU6796993.1"/>
    <property type="molecule type" value="Genomic_DNA"/>
</dbReference>
<name>A0ABT2UQP5_9BACL</name>
<evidence type="ECO:0000259" key="8">
    <source>
        <dbReference type="PROSITE" id="PS51007"/>
    </source>
</evidence>
<dbReference type="PANTHER" id="PTHR37823:SF4">
    <property type="entry name" value="MENAQUINOL-CYTOCHROME C REDUCTASE CYTOCHROME B_C SUBUNIT"/>
    <property type="match status" value="1"/>
</dbReference>
<feature type="domain" description="Cytochrome c" evidence="8">
    <location>
        <begin position="34"/>
        <end position="110"/>
    </location>
</feature>
<keyword evidence="2 6" id="KW-0349">Heme</keyword>
<dbReference type="InterPro" id="IPR012218">
    <property type="entry name" value="Cyt_c_BACSU-c550-type"/>
</dbReference>
<reference evidence="9 10" key="1">
    <citation type="submission" date="2022-09" db="EMBL/GenBank/DDBJ databases">
        <authorList>
            <person name="Han X.L."/>
            <person name="Wang Q."/>
            <person name="Lu T."/>
        </authorList>
    </citation>
    <scope>NUCLEOTIDE SEQUENCE [LARGE SCALE GENOMIC DNA]</scope>
    <source>
        <strain evidence="9 10">WQ 127069</strain>
    </source>
</reference>
<proteinExistence type="predicted"/>
<keyword evidence="1" id="KW-0813">Transport</keyword>
<dbReference type="PROSITE" id="PS51007">
    <property type="entry name" value="CYTC"/>
    <property type="match status" value="1"/>
</dbReference>
<evidence type="ECO:0000313" key="10">
    <source>
        <dbReference type="Proteomes" id="UP001652445"/>
    </source>
</evidence>
<gene>
    <name evidence="9" type="ORF">OB236_33180</name>
</gene>
<dbReference type="PROSITE" id="PS51257">
    <property type="entry name" value="PROKAR_LIPOPROTEIN"/>
    <property type="match status" value="1"/>
</dbReference>
<keyword evidence="4" id="KW-0249">Electron transport</keyword>
<dbReference type="InterPro" id="IPR009056">
    <property type="entry name" value="Cyt_c-like_dom"/>
</dbReference>
<dbReference type="PANTHER" id="PTHR37823">
    <property type="entry name" value="CYTOCHROME C-553-LIKE"/>
    <property type="match status" value="1"/>
</dbReference>
<evidence type="ECO:0000256" key="2">
    <source>
        <dbReference type="ARBA" id="ARBA00022617"/>
    </source>
</evidence>
<evidence type="ECO:0000256" key="1">
    <source>
        <dbReference type="ARBA" id="ARBA00022448"/>
    </source>
</evidence>
<dbReference type="SUPFAM" id="SSF46626">
    <property type="entry name" value="Cytochrome c"/>
    <property type="match status" value="1"/>
</dbReference>
<dbReference type="Gene3D" id="1.10.760.10">
    <property type="entry name" value="Cytochrome c-like domain"/>
    <property type="match status" value="1"/>
</dbReference>
<feature type="signal peptide" evidence="7">
    <location>
        <begin position="1"/>
        <end position="22"/>
    </location>
</feature>
<evidence type="ECO:0000313" key="9">
    <source>
        <dbReference type="EMBL" id="MCU6796993.1"/>
    </source>
</evidence>
<evidence type="ECO:0000256" key="3">
    <source>
        <dbReference type="ARBA" id="ARBA00022723"/>
    </source>
</evidence>
<organism evidence="9 10">
    <name type="scientific">Paenibacillus baimaensis</name>
    <dbReference type="NCBI Taxonomy" id="2982185"/>
    <lineage>
        <taxon>Bacteria</taxon>
        <taxon>Bacillati</taxon>
        <taxon>Bacillota</taxon>
        <taxon>Bacilli</taxon>
        <taxon>Bacillales</taxon>
        <taxon>Paenibacillaceae</taxon>
        <taxon>Paenibacillus</taxon>
    </lineage>
</organism>
<feature type="chain" id="PRO_5047490484" evidence="7">
    <location>
        <begin position="23"/>
        <end position="110"/>
    </location>
</feature>
<dbReference type="Proteomes" id="UP001652445">
    <property type="component" value="Unassembled WGS sequence"/>
</dbReference>
<keyword evidence="5 6" id="KW-0408">Iron</keyword>
<dbReference type="PIRSF" id="PIRSF000025">
    <property type="entry name" value="Cytc_Bsub_c550"/>
    <property type="match status" value="1"/>
</dbReference>
<dbReference type="InterPro" id="IPR036909">
    <property type="entry name" value="Cyt_c-like_dom_sf"/>
</dbReference>
<accession>A0ABT2UQP5</accession>
<dbReference type="InterPro" id="IPR051811">
    <property type="entry name" value="Cytochrome_c550/c551-like"/>
</dbReference>